<feature type="transmembrane region" description="Helical" evidence="5">
    <location>
        <begin position="101"/>
        <end position="122"/>
    </location>
</feature>
<evidence type="ECO:0000256" key="5">
    <source>
        <dbReference type="SAM" id="Phobius"/>
    </source>
</evidence>
<keyword evidence="3 5" id="KW-1133">Transmembrane helix</keyword>
<evidence type="ECO:0000256" key="2">
    <source>
        <dbReference type="ARBA" id="ARBA00022692"/>
    </source>
</evidence>
<reference evidence="6 7" key="1">
    <citation type="journal article" date="2017" name="Genome Announc.">
        <title>Complete Genome Sequences of Two Acetylene-Fermenting Pelobacter acetylenicus Strains.</title>
        <authorList>
            <person name="Sutton J.M."/>
            <person name="Baesman S.M."/>
            <person name="Fierst J.L."/>
            <person name="Poret-Peterson A.T."/>
            <person name="Oremland R.S."/>
            <person name="Dunlap D.S."/>
            <person name="Akob D.M."/>
        </authorList>
    </citation>
    <scope>NUCLEOTIDE SEQUENCE [LARGE SCALE GENOMIC DNA]</scope>
    <source>
        <strain evidence="6 7">DSM 3247</strain>
    </source>
</reference>
<feature type="transmembrane region" description="Helical" evidence="5">
    <location>
        <begin position="65"/>
        <end position="89"/>
    </location>
</feature>
<sequence>MNVVDMAILAVLGLFLVKGLVRGLLKELCSLLGLFGGLAVAMRFHPYLAEGLLKTFSMPRQLGVIIAFVALFLLTALIFAIIGFILSRFVKLLFLGGFNRVAGGLFGLLQGGAILILVLYGLSRSPLPESVQKPMLQSRLAPPLVEMGASLFRYGGPADSASGSES</sequence>
<name>A0A1L3GEL0_SYNAC</name>
<evidence type="ECO:0000256" key="4">
    <source>
        <dbReference type="ARBA" id="ARBA00023136"/>
    </source>
</evidence>
<keyword evidence="7" id="KW-1185">Reference proteome</keyword>
<dbReference type="PANTHER" id="PTHR37306:SF1">
    <property type="entry name" value="COLICIN V PRODUCTION PROTEIN"/>
    <property type="match status" value="1"/>
</dbReference>
<dbReference type="AlphaFoldDB" id="A0A1L3GEL0"/>
<evidence type="ECO:0000313" key="7">
    <source>
        <dbReference type="Proteomes" id="UP000182264"/>
    </source>
</evidence>
<comment type="subcellular location">
    <subcellularLocation>
        <location evidence="1">Membrane</location>
        <topology evidence="1">Multi-pass membrane protein</topology>
    </subcellularLocation>
</comment>
<dbReference type="KEGG" id="pace:A6070_13180"/>
<evidence type="ECO:0000256" key="3">
    <source>
        <dbReference type="ARBA" id="ARBA00022989"/>
    </source>
</evidence>
<evidence type="ECO:0000256" key="1">
    <source>
        <dbReference type="ARBA" id="ARBA00004141"/>
    </source>
</evidence>
<dbReference type="STRING" id="29542.A6070_13180"/>
<dbReference type="OrthoDB" id="5396580at2"/>
<keyword evidence="4 5" id="KW-0472">Membrane</keyword>
<gene>
    <name evidence="6" type="ORF">A7E75_04535</name>
</gene>
<proteinExistence type="predicted"/>
<keyword evidence="2 5" id="KW-0812">Transmembrane</keyword>
<organism evidence="6 7">
    <name type="scientific">Syntrophotalea acetylenica</name>
    <name type="common">Pelobacter acetylenicus</name>
    <dbReference type="NCBI Taxonomy" id="29542"/>
    <lineage>
        <taxon>Bacteria</taxon>
        <taxon>Pseudomonadati</taxon>
        <taxon>Thermodesulfobacteriota</taxon>
        <taxon>Desulfuromonadia</taxon>
        <taxon>Desulfuromonadales</taxon>
        <taxon>Syntrophotaleaceae</taxon>
        <taxon>Syntrophotalea</taxon>
    </lineage>
</organism>
<dbReference type="Pfam" id="PF02674">
    <property type="entry name" value="Colicin_V"/>
    <property type="match status" value="1"/>
</dbReference>
<dbReference type="RefSeq" id="WP_072286222.1">
    <property type="nucleotide sequence ID" value="NZ_CP015455.1"/>
</dbReference>
<dbReference type="GO" id="GO:0016020">
    <property type="term" value="C:membrane"/>
    <property type="evidence" value="ECO:0007669"/>
    <property type="project" value="UniProtKB-SubCell"/>
</dbReference>
<accession>A0A1L3GEL0</accession>
<protein>
    <submittedName>
        <fullName evidence="6">Colicin V production protein</fullName>
    </submittedName>
</protein>
<dbReference type="Proteomes" id="UP000182264">
    <property type="component" value="Chromosome"/>
</dbReference>
<dbReference type="GO" id="GO:0009403">
    <property type="term" value="P:toxin biosynthetic process"/>
    <property type="evidence" value="ECO:0007669"/>
    <property type="project" value="InterPro"/>
</dbReference>
<evidence type="ECO:0000313" key="6">
    <source>
        <dbReference type="EMBL" id="APG24383.1"/>
    </source>
</evidence>
<dbReference type="InterPro" id="IPR003825">
    <property type="entry name" value="Colicin-V_CvpA"/>
</dbReference>
<dbReference type="EMBL" id="CP015518">
    <property type="protein sequence ID" value="APG24383.1"/>
    <property type="molecule type" value="Genomic_DNA"/>
</dbReference>
<dbReference type="PANTHER" id="PTHR37306">
    <property type="entry name" value="COLICIN V PRODUCTION PROTEIN"/>
    <property type="match status" value="1"/>
</dbReference>